<evidence type="ECO:0000313" key="1">
    <source>
        <dbReference type="EMBL" id="GMH23822.1"/>
    </source>
</evidence>
<organism evidence="1 2">
    <name type="scientific">Nepenthes gracilis</name>
    <name type="common">Slender pitcher plant</name>
    <dbReference type="NCBI Taxonomy" id="150966"/>
    <lineage>
        <taxon>Eukaryota</taxon>
        <taxon>Viridiplantae</taxon>
        <taxon>Streptophyta</taxon>
        <taxon>Embryophyta</taxon>
        <taxon>Tracheophyta</taxon>
        <taxon>Spermatophyta</taxon>
        <taxon>Magnoliopsida</taxon>
        <taxon>eudicotyledons</taxon>
        <taxon>Gunneridae</taxon>
        <taxon>Pentapetalae</taxon>
        <taxon>Caryophyllales</taxon>
        <taxon>Nepenthaceae</taxon>
        <taxon>Nepenthes</taxon>
    </lineage>
</organism>
<dbReference type="EMBL" id="BSYO01000026">
    <property type="protein sequence ID" value="GMH23822.1"/>
    <property type="molecule type" value="Genomic_DNA"/>
</dbReference>
<gene>
    <name evidence="1" type="ORF">Nepgr_025665</name>
</gene>
<sequence>MKVKGLIRTPTSSDEELVCGFSELRVGNRTTQFTKRVGKIVGDANHCLLLWLPLVFRERESSKIEIQGF</sequence>
<name>A0AAD3T883_NEPGR</name>
<dbReference type="AlphaFoldDB" id="A0AAD3T883"/>
<evidence type="ECO:0000313" key="2">
    <source>
        <dbReference type="Proteomes" id="UP001279734"/>
    </source>
</evidence>
<protein>
    <submittedName>
        <fullName evidence="1">Uncharacterized protein</fullName>
    </submittedName>
</protein>
<proteinExistence type="predicted"/>
<accession>A0AAD3T883</accession>
<reference evidence="1" key="1">
    <citation type="submission" date="2023-05" db="EMBL/GenBank/DDBJ databases">
        <title>Nepenthes gracilis genome sequencing.</title>
        <authorList>
            <person name="Fukushima K."/>
        </authorList>
    </citation>
    <scope>NUCLEOTIDE SEQUENCE</scope>
    <source>
        <strain evidence="1">SING2019-196</strain>
    </source>
</reference>
<keyword evidence="2" id="KW-1185">Reference proteome</keyword>
<dbReference type="Proteomes" id="UP001279734">
    <property type="component" value="Unassembled WGS sequence"/>
</dbReference>
<comment type="caution">
    <text evidence="1">The sequence shown here is derived from an EMBL/GenBank/DDBJ whole genome shotgun (WGS) entry which is preliminary data.</text>
</comment>